<reference evidence="1" key="1">
    <citation type="journal article" date="2023" name="G3 (Bethesda)">
        <title>A reference genome for the long-term kleptoplast-retaining sea slug Elysia crispata morphotype clarki.</title>
        <authorList>
            <person name="Eastman K.E."/>
            <person name="Pendleton A.L."/>
            <person name="Shaikh M.A."/>
            <person name="Suttiyut T."/>
            <person name="Ogas R."/>
            <person name="Tomko P."/>
            <person name="Gavelis G."/>
            <person name="Widhalm J.R."/>
            <person name="Wisecaver J.H."/>
        </authorList>
    </citation>
    <scope>NUCLEOTIDE SEQUENCE</scope>
    <source>
        <strain evidence="1">ECLA1</strain>
    </source>
</reference>
<dbReference type="AlphaFoldDB" id="A0AAE0YQG0"/>
<evidence type="ECO:0000313" key="2">
    <source>
        <dbReference type="Proteomes" id="UP001283361"/>
    </source>
</evidence>
<dbReference type="Proteomes" id="UP001283361">
    <property type="component" value="Unassembled WGS sequence"/>
</dbReference>
<organism evidence="1 2">
    <name type="scientific">Elysia crispata</name>
    <name type="common">lettuce slug</name>
    <dbReference type="NCBI Taxonomy" id="231223"/>
    <lineage>
        <taxon>Eukaryota</taxon>
        <taxon>Metazoa</taxon>
        <taxon>Spiralia</taxon>
        <taxon>Lophotrochozoa</taxon>
        <taxon>Mollusca</taxon>
        <taxon>Gastropoda</taxon>
        <taxon>Heterobranchia</taxon>
        <taxon>Euthyneura</taxon>
        <taxon>Panpulmonata</taxon>
        <taxon>Sacoglossa</taxon>
        <taxon>Placobranchoidea</taxon>
        <taxon>Plakobranchidae</taxon>
        <taxon>Elysia</taxon>
    </lineage>
</organism>
<accession>A0AAE0YQG0</accession>
<proteinExistence type="predicted"/>
<name>A0AAE0YQG0_9GAST</name>
<gene>
    <name evidence="1" type="ORF">RRG08_024142</name>
</gene>
<evidence type="ECO:0000313" key="1">
    <source>
        <dbReference type="EMBL" id="KAK3754064.1"/>
    </source>
</evidence>
<dbReference type="EMBL" id="JAWDGP010005686">
    <property type="protein sequence ID" value="KAK3754064.1"/>
    <property type="molecule type" value="Genomic_DNA"/>
</dbReference>
<keyword evidence="2" id="KW-1185">Reference proteome</keyword>
<protein>
    <submittedName>
        <fullName evidence="1">Uncharacterized protein</fullName>
    </submittedName>
</protein>
<comment type="caution">
    <text evidence="1">The sequence shown here is derived from an EMBL/GenBank/DDBJ whole genome shotgun (WGS) entry which is preliminary data.</text>
</comment>
<sequence length="125" mass="13944">MSAFQINVESVFELTDCFTSEVFHSQHQDEVMIIVREPTCLCRVGVDYCQRTDLFVSVNPLDQASDPRNVGGETSLLARKQPHGQNLCLSCGEQSLLSSGICTWHRIGSNVQNLGTVDMTFNLYN</sequence>